<accession>A0A9X5BDA9</accession>
<evidence type="ECO:0000313" key="14">
    <source>
        <dbReference type="EMBL" id="NBJ91891.1"/>
    </source>
</evidence>
<dbReference type="PIRSF" id="PIRSF006603">
    <property type="entry name" value="DinF"/>
    <property type="match status" value="1"/>
</dbReference>
<keyword evidence="9 13" id="KW-1133">Transmembrane helix</keyword>
<evidence type="ECO:0000256" key="9">
    <source>
        <dbReference type="ARBA" id="ARBA00022989"/>
    </source>
</evidence>
<sequence>MWGKFKEKFIGDKNFYKYVLCLAVPMIVQNTITSFVSFLDNIMVGQIGTEQMSGVAIVNQLMFVFNICIFGGVSGAGIFGTQYYGKGDYEGQKHAFRFKLYACLLITAMAVFLFSFFDTQLISLYLNDTGSVGDISLALKYGKEYIIIMILGLVPFAISQSYGSSVKETGQTFIPMLAGIAAVFTNLILDYLLIFGILGLPAMGVRGAAIATVIARFVECLIIVIWTHCHKEKNPYIINAYKSFFIPRKVLREIMKKGTPLMVNEMLWAAGMTVIVQCYAIRGLEVVAAQNISSTISNLFNTVYIQLGGCISIVVGQLLGAGRTKEARDADNKMIFFCVFCCVCISAIMVMVGRFFPSIYNTDERIKELARHFITIAALAMPLCSFSHCAYFTLRSGGKTIVTFLFDSVYTWVLVIPFAYALSHFTALPIVPIFFLVQFTEIVKVVIGFFMVKSDVWLQNIVGDTANA</sequence>
<dbReference type="PANTHER" id="PTHR43298">
    <property type="entry name" value="MULTIDRUG RESISTANCE PROTEIN NORM-RELATED"/>
    <property type="match status" value="1"/>
</dbReference>
<dbReference type="InterPro" id="IPR048279">
    <property type="entry name" value="MdtK-like"/>
</dbReference>
<evidence type="ECO:0000256" key="12">
    <source>
        <dbReference type="ARBA" id="ARBA00031636"/>
    </source>
</evidence>
<feature type="transmembrane region" description="Helical" evidence="13">
    <location>
        <begin position="261"/>
        <end position="282"/>
    </location>
</feature>
<keyword evidence="15" id="KW-1185">Reference proteome</keyword>
<dbReference type="Pfam" id="PF01554">
    <property type="entry name" value="MatE"/>
    <property type="match status" value="2"/>
</dbReference>
<feature type="transmembrane region" description="Helical" evidence="13">
    <location>
        <begin position="145"/>
        <end position="162"/>
    </location>
</feature>
<evidence type="ECO:0000256" key="8">
    <source>
        <dbReference type="ARBA" id="ARBA00022692"/>
    </source>
</evidence>
<dbReference type="GO" id="GO:0006811">
    <property type="term" value="P:monoatomic ion transport"/>
    <property type="evidence" value="ECO:0007669"/>
    <property type="project" value="UniProtKB-KW"/>
</dbReference>
<keyword evidence="10" id="KW-0406">Ion transport</keyword>
<feature type="transmembrane region" description="Helical" evidence="13">
    <location>
        <begin position="373"/>
        <end position="394"/>
    </location>
</feature>
<gene>
    <name evidence="14" type="ORF">D5281_04610</name>
</gene>
<evidence type="ECO:0000256" key="1">
    <source>
        <dbReference type="ARBA" id="ARBA00003408"/>
    </source>
</evidence>
<reference evidence="14" key="1">
    <citation type="submission" date="2018-09" db="EMBL/GenBank/DDBJ databases">
        <title>Murine metabolic-syndrome-specific gut microbial biobank.</title>
        <authorList>
            <person name="Liu C."/>
        </authorList>
    </citation>
    <scope>NUCLEOTIDE SEQUENCE</scope>
    <source>
        <strain evidence="14">D42-62</strain>
    </source>
</reference>
<comment type="similarity">
    <text evidence="3">Belongs to the multi antimicrobial extrusion (MATE) (TC 2.A.66.1) family.</text>
</comment>
<evidence type="ECO:0000256" key="7">
    <source>
        <dbReference type="ARBA" id="ARBA00022475"/>
    </source>
</evidence>
<evidence type="ECO:0000256" key="11">
    <source>
        <dbReference type="ARBA" id="ARBA00023136"/>
    </source>
</evidence>
<keyword evidence="6" id="KW-0050">Antiport</keyword>
<dbReference type="NCBIfam" id="TIGR00797">
    <property type="entry name" value="matE"/>
    <property type="match status" value="1"/>
</dbReference>
<keyword evidence="5" id="KW-0813">Transport</keyword>
<evidence type="ECO:0000256" key="6">
    <source>
        <dbReference type="ARBA" id="ARBA00022449"/>
    </source>
</evidence>
<dbReference type="InterPro" id="IPR002528">
    <property type="entry name" value="MATE_fam"/>
</dbReference>
<dbReference type="GO" id="GO:0015297">
    <property type="term" value="F:antiporter activity"/>
    <property type="evidence" value="ECO:0007669"/>
    <property type="project" value="UniProtKB-KW"/>
</dbReference>
<dbReference type="EMBL" id="QZDT01000004">
    <property type="protein sequence ID" value="NBJ91891.1"/>
    <property type="molecule type" value="Genomic_DNA"/>
</dbReference>
<keyword evidence="7" id="KW-1003">Cell membrane</keyword>
<evidence type="ECO:0000256" key="5">
    <source>
        <dbReference type="ARBA" id="ARBA00022448"/>
    </source>
</evidence>
<feature type="transmembrane region" description="Helical" evidence="13">
    <location>
        <begin position="428"/>
        <end position="452"/>
    </location>
</feature>
<dbReference type="OrthoDB" id="9780160at2"/>
<evidence type="ECO:0000256" key="2">
    <source>
        <dbReference type="ARBA" id="ARBA00004651"/>
    </source>
</evidence>
<comment type="subcellular location">
    <subcellularLocation>
        <location evidence="2">Cell membrane</location>
        <topology evidence="2">Multi-pass membrane protein</topology>
    </subcellularLocation>
</comment>
<evidence type="ECO:0000256" key="3">
    <source>
        <dbReference type="ARBA" id="ARBA00010199"/>
    </source>
</evidence>
<organism evidence="14 15">
    <name type="scientific">Parablautia muri</name>
    <dbReference type="NCBI Taxonomy" id="2320879"/>
    <lineage>
        <taxon>Bacteria</taxon>
        <taxon>Bacillati</taxon>
        <taxon>Bacillota</taxon>
        <taxon>Clostridia</taxon>
        <taxon>Lachnospirales</taxon>
        <taxon>Lachnospiraceae</taxon>
        <taxon>Parablautia</taxon>
    </lineage>
</organism>
<evidence type="ECO:0000256" key="10">
    <source>
        <dbReference type="ARBA" id="ARBA00023065"/>
    </source>
</evidence>
<feature type="transmembrane region" description="Helical" evidence="13">
    <location>
        <begin position="57"/>
        <end position="79"/>
    </location>
</feature>
<dbReference type="RefSeq" id="WP_160558966.1">
    <property type="nucleotide sequence ID" value="NZ_QZDT01000004.1"/>
</dbReference>
<feature type="transmembrane region" description="Helical" evidence="13">
    <location>
        <begin position="334"/>
        <end position="353"/>
    </location>
</feature>
<feature type="transmembrane region" description="Helical" evidence="13">
    <location>
        <begin position="100"/>
        <end position="125"/>
    </location>
</feature>
<dbReference type="AlphaFoldDB" id="A0A9X5BDA9"/>
<dbReference type="Proteomes" id="UP001154420">
    <property type="component" value="Unassembled WGS sequence"/>
</dbReference>
<keyword evidence="11 13" id="KW-0472">Membrane</keyword>
<evidence type="ECO:0000313" key="15">
    <source>
        <dbReference type="Proteomes" id="UP001154420"/>
    </source>
</evidence>
<feature type="transmembrane region" description="Helical" evidence="13">
    <location>
        <begin position="204"/>
        <end position="226"/>
    </location>
</feature>
<feature type="transmembrane region" description="Helical" evidence="13">
    <location>
        <begin position="302"/>
        <end position="322"/>
    </location>
</feature>
<keyword evidence="8 13" id="KW-0812">Transmembrane</keyword>
<feature type="transmembrane region" description="Helical" evidence="13">
    <location>
        <begin position="15"/>
        <end position="37"/>
    </location>
</feature>
<feature type="transmembrane region" description="Helical" evidence="13">
    <location>
        <begin position="401"/>
        <end position="422"/>
    </location>
</feature>
<evidence type="ECO:0000256" key="4">
    <source>
        <dbReference type="ARBA" id="ARBA00020268"/>
    </source>
</evidence>
<dbReference type="PANTHER" id="PTHR43298:SF2">
    <property type="entry name" value="FMN_FAD EXPORTER YEEO-RELATED"/>
    <property type="match status" value="1"/>
</dbReference>
<feature type="transmembrane region" description="Helical" evidence="13">
    <location>
        <begin position="174"/>
        <end position="198"/>
    </location>
</feature>
<proteinExistence type="inferred from homology"/>
<name>A0A9X5BDA9_9FIRM</name>
<evidence type="ECO:0000256" key="13">
    <source>
        <dbReference type="SAM" id="Phobius"/>
    </source>
</evidence>
<comment type="caution">
    <text evidence="14">The sequence shown here is derived from an EMBL/GenBank/DDBJ whole genome shotgun (WGS) entry which is preliminary data.</text>
</comment>
<dbReference type="GO" id="GO:0042910">
    <property type="term" value="F:xenobiotic transmembrane transporter activity"/>
    <property type="evidence" value="ECO:0007669"/>
    <property type="project" value="InterPro"/>
</dbReference>
<dbReference type="GO" id="GO:0005886">
    <property type="term" value="C:plasma membrane"/>
    <property type="evidence" value="ECO:0007669"/>
    <property type="project" value="UniProtKB-SubCell"/>
</dbReference>
<protein>
    <recommendedName>
        <fullName evidence="4">Probable multidrug resistance protein NorM</fullName>
    </recommendedName>
    <alternativeName>
        <fullName evidence="12">Multidrug-efflux transporter</fullName>
    </alternativeName>
</protein>
<comment type="function">
    <text evidence="1">Multidrug efflux pump.</text>
</comment>
<dbReference type="InterPro" id="IPR050222">
    <property type="entry name" value="MATE_MdtK"/>
</dbReference>